<feature type="region of interest" description="Disordered" evidence="6">
    <location>
        <begin position="189"/>
        <end position="232"/>
    </location>
</feature>
<dbReference type="GO" id="GO:0016020">
    <property type="term" value="C:membrane"/>
    <property type="evidence" value="ECO:0007669"/>
    <property type="project" value="UniProtKB-ARBA"/>
</dbReference>
<dbReference type="SUPFAM" id="SSF82185">
    <property type="entry name" value="Histone H3 K4-specific methyltransferase SET7/9 N-terminal domain"/>
    <property type="match status" value="2"/>
</dbReference>
<dbReference type="EMBL" id="HBEN01011602">
    <property type="protein sequence ID" value="CAD8446615.1"/>
    <property type="molecule type" value="Transcribed_RNA"/>
</dbReference>
<accession>A0A7S0GXP6</accession>
<sequence>MHGRGEMTYVNGDVYEGDWVENAREGHGTYWKHEYGRHRAEYVGEWRRGKREGFGVFHDELGQRFEGDWVRSKRHGRGRQTAIANAENREYQTDGSNAGRTNVPGVDVYEGDWVEDRMTGEGVMAYANGDVFVGGWLDGEKHGAGTHLYAGKGRAYEGVWDRGTPRCGTYREALPNEAERILGREITGNGFRGSAERNAKTKMKPIPGLGLVAPRDVETESRQERLRECEAR</sequence>
<evidence type="ECO:0000313" key="7">
    <source>
        <dbReference type="EMBL" id="CAD8446615.1"/>
    </source>
</evidence>
<gene>
    <name evidence="7" type="ORF">MSP1401_LOCUS9629</name>
</gene>
<dbReference type="PANTHER" id="PTHR46511">
    <property type="entry name" value="MORN REPEAT-CONTAINING PROTEIN 3"/>
    <property type="match status" value="1"/>
</dbReference>
<reference evidence="7" key="1">
    <citation type="submission" date="2021-01" db="EMBL/GenBank/DDBJ databases">
        <authorList>
            <person name="Corre E."/>
            <person name="Pelletier E."/>
            <person name="Niang G."/>
            <person name="Scheremetjew M."/>
            <person name="Finn R."/>
            <person name="Kale V."/>
            <person name="Holt S."/>
            <person name="Cochrane G."/>
            <person name="Meng A."/>
            <person name="Brown T."/>
            <person name="Cohen L."/>
        </authorList>
    </citation>
    <scope>NUCLEOTIDE SEQUENCE</scope>
    <source>
        <strain evidence="7">CCAC1681</strain>
    </source>
</reference>
<dbReference type="InterPro" id="IPR052472">
    <property type="entry name" value="MORN3"/>
</dbReference>
<dbReference type="Gene3D" id="2.20.110.10">
    <property type="entry name" value="Histone H3 K4-specific methyltransferase SET7/9 N-terminal domain"/>
    <property type="match status" value="3"/>
</dbReference>
<dbReference type="SMART" id="SM00698">
    <property type="entry name" value="MORN"/>
    <property type="match status" value="5"/>
</dbReference>
<comment type="function">
    <text evidence="5">Assembles a suppression complex (suppresome) by tethering SIRT1 and MDM2 to regulate composite modifications of p53/TP53. Confers both deacetylation-mediated functional inactivation, by SIRT1, and ubiquitination-dependent degradation, by MDM2, of p53/TP53, promoting a proliferative and cell survival behaviors. May play a role in the regulation of spermatogenesis.</text>
</comment>
<evidence type="ECO:0000256" key="3">
    <source>
        <dbReference type="ARBA" id="ARBA00023329"/>
    </source>
</evidence>
<proteinExistence type="predicted"/>
<protein>
    <recommendedName>
        <fullName evidence="4">MORN repeat-containing protein 3</fullName>
    </recommendedName>
</protein>
<dbReference type="Pfam" id="PF02493">
    <property type="entry name" value="MORN"/>
    <property type="match status" value="6"/>
</dbReference>
<keyword evidence="2" id="KW-0677">Repeat</keyword>
<keyword evidence="3" id="KW-0968">Cytoplasmic vesicle</keyword>
<evidence type="ECO:0000256" key="5">
    <source>
        <dbReference type="ARBA" id="ARBA00045851"/>
    </source>
</evidence>
<feature type="compositionally biased region" description="Basic and acidic residues" evidence="6">
    <location>
        <begin position="215"/>
        <end position="232"/>
    </location>
</feature>
<dbReference type="AlphaFoldDB" id="A0A7S0GXP6"/>
<evidence type="ECO:0000256" key="2">
    <source>
        <dbReference type="ARBA" id="ARBA00022737"/>
    </source>
</evidence>
<evidence type="ECO:0000256" key="4">
    <source>
        <dbReference type="ARBA" id="ARBA00039854"/>
    </source>
</evidence>
<evidence type="ECO:0000256" key="1">
    <source>
        <dbReference type="ARBA" id="ARBA00004218"/>
    </source>
</evidence>
<dbReference type="PANTHER" id="PTHR46511:SF1">
    <property type="entry name" value="MORN REPEAT-CONTAINING PROTEIN 3"/>
    <property type="match status" value="1"/>
</dbReference>
<name>A0A7S0GXP6_MICPS</name>
<organism evidence="7">
    <name type="scientific">Micromonas pusilla</name>
    <name type="common">Picoplanktonic green alga</name>
    <name type="synonym">Chromulina pusilla</name>
    <dbReference type="NCBI Taxonomy" id="38833"/>
    <lineage>
        <taxon>Eukaryota</taxon>
        <taxon>Viridiplantae</taxon>
        <taxon>Chlorophyta</taxon>
        <taxon>Mamiellophyceae</taxon>
        <taxon>Mamiellales</taxon>
        <taxon>Mamiellaceae</taxon>
        <taxon>Micromonas</taxon>
    </lineage>
</organism>
<dbReference type="GO" id="GO:0001669">
    <property type="term" value="C:acrosomal vesicle"/>
    <property type="evidence" value="ECO:0007669"/>
    <property type="project" value="UniProtKB-SubCell"/>
</dbReference>
<dbReference type="InterPro" id="IPR003409">
    <property type="entry name" value="MORN"/>
</dbReference>
<evidence type="ECO:0000256" key="6">
    <source>
        <dbReference type="SAM" id="MobiDB-lite"/>
    </source>
</evidence>
<comment type="subcellular location">
    <subcellularLocation>
        <location evidence="1">Cytoplasmic vesicle</location>
        <location evidence="1">Secretory vesicle</location>
        <location evidence="1">Acrosome</location>
    </subcellularLocation>
</comment>